<dbReference type="PANTHER" id="PTHR43581:SF3">
    <property type="entry name" value="AAA+ ATPASE DOMAIN-CONTAINING PROTEIN"/>
    <property type="match status" value="1"/>
</dbReference>
<dbReference type="InterPro" id="IPR041685">
    <property type="entry name" value="AAA_GajA/Old/RecF-like"/>
</dbReference>
<protein>
    <submittedName>
        <fullName evidence="3">ATP-dependent endonuclease</fullName>
    </submittedName>
</protein>
<comment type="caution">
    <text evidence="3">The sequence shown here is derived from an EMBL/GenBank/DDBJ whole genome shotgun (WGS) entry which is preliminary data.</text>
</comment>
<dbReference type="Pfam" id="PF20469">
    <property type="entry name" value="OLD-like_TOPRIM"/>
    <property type="match status" value="1"/>
</dbReference>
<dbReference type="RefSeq" id="WP_205042966.1">
    <property type="nucleotide sequence ID" value="NZ_CAJVAX010000017.1"/>
</dbReference>
<dbReference type="InterPro" id="IPR051396">
    <property type="entry name" value="Bact_Antivir_Def_Nuclease"/>
</dbReference>
<organism evidence="3 4">
    <name type="scientific">Actinacidiphila bryophytorum</name>
    <dbReference type="NCBI Taxonomy" id="1436133"/>
    <lineage>
        <taxon>Bacteria</taxon>
        <taxon>Bacillati</taxon>
        <taxon>Actinomycetota</taxon>
        <taxon>Actinomycetes</taxon>
        <taxon>Kitasatosporales</taxon>
        <taxon>Streptomycetaceae</taxon>
        <taxon>Actinacidiphila</taxon>
    </lineage>
</organism>
<dbReference type="EMBL" id="CAJVAX010000017">
    <property type="protein sequence ID" value="CAG7642480.1"/>
    <property type="molecule type" value="Genomic_DNA"/>
</dbReference>
<keyword evidence="3" id="KW-0378">Hydrolase</keyword>
<evidence type="ECO:0000259" key="2">
    <source>
        <dbReference type="Pfam" id="PF20469"/>
    </source>
</evidence>
<dbReference type="SUPFAM" id="SSF52540">
    <property type="entry name" value="P-loop containing nucleoside triphosphate hydrolases"/>
    <property type="match status" value="1"/>
</dbReference>
<dbReference type="CDD" id="cd01026">
    <property type="entry name" value="TOPRIM_OLD"/>
    <property type="match status" value="1"/>
</dbReference>
<dbReference type="InterPro" id="IPR034139">
    <property type="entry name" value="TOPRIM_OLD"/>
</dbReference>
<evidence type="ECO:0000313" key="3">
    <source>
        <dbReference type="EMBL" id="CAG7642480.1"/>
    </source>
</evidence>
<name>A0A9W4H1J8_9ACTN</name>
<feature type="domain" description="Endonuclease GajA/Old nuclease/RecF-like AAA" evidence="1">
    <location>
        <begin position="1"/>
        <end position="384"/>
    </location>
</feature>
<keyword evidence="3" id="KW-0255">Endonuclease</keyword>
<proteinExistence type="predicted"/>
<keyword evidence="4" id="KW-1185">Reference proteome</keyword>
<accession>A0A9W4H1J8</accession>
<evidence type="ECO:0000313" key="4">
    <source>
        <dbReference type="Proteomes" id="UP001153328"/>
    </source>
</evidence>
<dbReference type="GO" id="GO:0004519">
    <property type="term" value="F:endonuclease activity"/>
    <property type="evidence" value="ECO:0007669"/>
    <property type="project" value="UniProtKB-KW"/>
</dbReference>
<dbReference type="Gene3D" id="3.40.50.300">
    <property type="entry name" value="P-loop containing nucleotide triphosphate hydrolases"/>
    <property type="match status" value="1"/>
</dbReference>
<dbReference type="PANTHER" id="PTHR43581">
    <property type="entry name" value="ATP/GTP PHOSPHATASE"/>
    <property type="match status" value="1"/>
</dbReference>
<feature type="domain" description="OLD protein-like TOPRIM" evidence="2">
    <location>
        <begin position="446"/>
        <end position="511"/>
    </location>
</feature>
<dbReference type="InterPro" id="IPR027417">
    <property type="entry name" value="P-loop_NTPase"/>
</dbReference>
<gene>
    <name evidence="3" type="ORF">SBRY_30657</name>
</gene>
<dbReference type="AlphaFoldDB" id="A0A9W4H1J8"/>
<evidence type="ECO:0000259" key="1">
    <source>
        <dbReference type="Pfam" id="PF13175"/>
    </source>
</evidence>
<sequence>MKIKRVRIENFRCLCKVDIEMEDVTSFLGPTGAGKSTVLRALDWFFNGEKSVALSDEDLHSARGSRRISVEVEFDGLTSRDRETLGNYASPETDSMIVWRTWEEGEDKITGKGLAFPPFEAVRQEGSAMDKRRAYSKLRDEQPGLGLPAAGSVAAVEESMRAWELDNRSQLTETEIEGTHFFGFAGQSKLAELIDFVFVSADLRAYEEADDSKSSALGRILDHAVDRSEAANEIRSAEEGIAQEREEIHKKVYGEVLDGISTALSREVSLLTFGRSVRVLPLVQVPKPVRTVFRVRVQDGAAETSVYRQGHGFQRALIIAALKYLAERRHPEAGTRTLCLAVEEPELFQHPAQARTFAEVLRGLVTSSEGLAQVMYATHSPVFIDHRHYREVRRLSRDFTDGHPTTTVNQVSDLELCEALEPYGVQADSVRRQTGLRCVSTLAEGFFADVAVLVEGDTDAAVILGCAERQNVNLGAQGIHIVSAGSKSKLMLCHAILHALNVRCYTVFDGDAGMGERKREGLQAHLEGQEWADALRKIDEAVRRNMLDNTNLLGYLGGTPTGEPADESARTYTVFHDDLEGYLGSHWPDWVERKQGMIREGEGFAGKNAATYREAARTADSEPPLLLRLLLQNVLALAG</sequence>
<dbReference type="Pfam" id="PF13175">
    <property type="entry name" value="AAA_15"/>
    <property type="match status" value="1"/>
</dbReference>
<dbReference type="Proteomes" id="UP001153328">
    <property type="component" value="Unassembled WGS sequence"/>
</dbReference>
<reference evidence="3" key="1">
    <citation type="submission" date="2021-06" db="EMBL/GenBank/DDBJ databases">
        <authorList>
            <person name="Arsene-Ploetze F."/>
        </authorList>
    </citation>
    <scope>NUCLEOTIDE SEQUENCE</scope>
    <source>
        <strain evidence="3">SBRY1</strain>
    </source>
</reference>
<keyword evidence="3" id="KW-0540">Nuclease</keyword>